<protein>
    <recommendedName>
        <fullName evidence="7">Tol-Pal system protein TolB</fullName>
    </recommendedName>
</protein>
<dbReference type="PANTHER" id="PTHR36842">
    <property type="entry name" value="PROTEIN TOLB HOMOLOG"/>
    <property type="match status" value="1"/>
</dbReference>
<dbReference type="HAMAP" id="MF_00671">
    <property type="entry name" value="TolB"/>
    <property type="match status" value="1"/>
</dbReference>
<dbReference type="SUPFAM" id="SSF69304">
    <property type="entry name" value="Tricorn protease N-terminal domain"/>
    <property type="match status" value="1"/>
</dbReference>
<comment type="subunit">
    <text evidence="7">The Tol-Pal system is composed of five core proteins: the inner membrane proteins TolA, TolQ and TolR, the periplasmic protein TolB and the outer membrane protein Pal. They form a network linking the inner and outer membranes and the peptidoglycan layer.</text>
</comment>
<dbReference type="InterPro" id="IPR014167">
    <property type="entry name" value="Tol-Pal_TolB"/>
</dbReference>
<comment type="similarity">
    <text evidence="2 7">Belongs to the TolB family.</text>
</comment>
<evidence type="ECO:0000313" key="10">
    <source>
        <dbReference type="Proteomes" id="UP000285324"/>
    </source>
</evidence>
<organism evidence="9 10">
    <name type="scientific">Alcaligenes xylosoxydans xylosoxydans</name>
    <name type="common">Achromobacter xylosoxidans</name>
    <dbReference type="NCBI Taxonomy" id="85698"/>
    <lineage>
        <taxon>Bacteria</taxon>
        <taxon>Pseudomonadati</taxon>
        <taxon>Pseudomonadota</taxon>
        <taxon>Betaproteobacteria</taxon>
        <taxon>Burkholderiales</taxon>
        <taxon>Alcaligenaceae</taxon>
        <taxon>Achromobacter</taxon>
    </lineage>
</organism>
<dbReference type="AlphaFoldDB" id="A0A424WEH7"/>
<dbReference type="InterPro" id="IPR007195">
    <property type="entry name" value="TolB_N"/>
</dbReference>
<dbReference type="NCBIfam" id="TIGR02800">
    <property type="entry name" value="propeller_TolB"/>
    <property type="match status" value="1"/>
</dbReference>
<dbReference type="Gene3D" id="3.40.50.10070">
    <property type="entry name" value="TolB, N-terminal domain"/>
    <property type="match status" value="1"/>
</dbReference>
<dbReference type="InterPro" id="IPR011042">
    <property type="entry name" value="6-blade_b-propeller_TolB-like"/>
</dbReference>
<evidence type="ECO:0000256" key="5">
    <source>
        <dbReference type="ARBA" id="ARBA00022764"/>
    </source>
</evidence>
<evidence type="ECO:0000256" key="7">
    <source>
        <dbReference type="HAMAP-Rule" id="MF_00671"/>
    </source>
</evidence>
<comment type="caution">
    <text evidence="9">The sequence shown here is derived from an EMBL/GenBank/DDBJ whole genome shotgun (WGS) entry which is preliminary data.</text>
</comment>
<keyword evidence="5 7" id="KW-0574">Periplasm</keyword>
<feature type="domain" description="TolB N-terminal" evidence="8">
    <location>
        <begin position="42"/>
        <end position="141"/>
    </location>
</feature>
<dbReference type="Pfam" id="PF07676">
    <property type="entry name" value="PD40"/>
    <property type="match status" value="4"/>
</dbReference>
<dbReference type="GO" id="GO:0042597">
    <property type="term" value="C:periplasmic space"/>
    <property type="evidence" value="ECO:0007669"/>
    <property type="project" value="UniProtKB-SubCell"/>
</dbReference>
<dbReference type="Pfam" id="PF04052">
    <property type="entry name" value="TolB_N"/>
    <property type="match status" value="1"/>
</dbReference>
<dbReference type="OrthoDB" id="9802240at2"/>
<sequence length="442" mass="47329">MNMTPAYSRRVPPLALWRSYGLGLLMLTLACLMAIKPAHAQLRVDISGTGATQYPVAIADFAVDDTHGRALAEVIRADLTRTGQFRLINAAGSGLNVDSPIAYDDWRGKGADFIAYGSITRGADGRYDVRYRLADTVKKGQLDGVAFSGTEQELRRVAHQIADRIYEKITGVKGVFSTRIAYVLKKGATYELQVADADGQNPQVALRSREPIISPSWSPDGTKLAYVSFESGKPVVYVHNLATSARSPVANFKGNNSAPGWSPDGSKLAVALTRDGLSQIYIVGATDGSNPTRVTRSPGIDTEPSFTPDGASIIFTSDRSGGPQIYQTGSSGGEARRLTFNGGYNISPRISPDGSTLLYVARRDGAFRIASLNLSSGSETLLTDGRDDQSPSFAPNGMQVLYAAIQNGRSVLAGVSSDGRVRQTLSVLNGEIREPTWGPFTR</sequence>
<reference evidence="9 10" key="1">
    <citation type="submission" date="2018-08" db="EMBL/GenBank/DDBJ databases">
        <title>Achromobacter xylosoxidans Genome sequencing and assembly.</title>
        <authorList>
            <person name="Wang R."/>
            <person name="Rensing C."/>
            <person name="Li Y."/>
        </authorList>
    </citation>
    <scope>NUCLEOTIDE SEQUENCE [LARGE SCALE GENOMIC DNA]</scope>
    <source>
        <strain evidence="9 10">GD003A</strain>
    </source>
</reference>
<dbReference type="PANTHER" id="PTHR36842:SF1">
    <property type="entry name" value="PROTEIN TOLB"/>
    <property type="match status" value="1"/>
</dbReference>
<dbReference type="EMBL" id="QVXO01000014">
    <property type="protein sequence ID" value="RPJ91650.1"/>
    <property type="molecule type" value="Genomic_DNA"/>
</dbReference>
<dbReference type="GO" id="GO:0051301">
    <property type="term" value="P:cell division"/>
    <property type="evidence" value="ECO:0007669"/>
    <property type="project" value="UniProtKB-UniRule"/>
</dbReference>
<gene>
    <name evidence="7 9" type="primary">tolB</name>
    <name evidence="9" type="ORF">DY367_11770</name>
</gene>
<keyword evidence="3 7" id="KW-0132">Cell division</keyword>
<evidence type="ECO:0000313" key="9">
    <source>
        <dbReference type="EMBL" id="RPJ91650.1"/>
    </source>
</evidence>
<proteinExistence type="inferred from homology"/>
<dbReference type="Gene3D" id="2.120.10.30">
    <property type="entry name" value="TolB, C-terminal domain"/>
    <property type="match status" value="1"/>
</dbReference>
<dbReference type="Proteomes" id="UP000285324">
    <property type="component" value="Unassembled WGS sequence"/>
</dbReference>
<comment type="function">
    <text evidence="7">Part of the Tol-Pal system, which plays a role in outer membrane invagination during cell division and is important for maintaining outer membrane integrity.</text>
</comment>
<comment type="subcellular location">
    <subcellularLocation>
        <location evidence="1 7">Periplasm</location>
    </subcellularLocation>
</comment>
<name>A0A424WEH7_ALCXX</name>
<keyword evidence="6 7" id="KW-0131">Cell cycle</keyword>
<dbReference type="SUPFAM" id="SSF52964">
    <property type="entry name" value="TolB, N-terminal domain"/>
    <property type="match status" value="1"/>
</dbReference>
<evidence type="ECO:0000256" key="3">
    <source>
        <dbReference type="ARBA" id="ARBA00022618"/>
    </source>
</evidence>
<dbReference type="GO" id="GO:0017038">
    <property type="term" value="P:protein import"/>
    <property type="evidence" value="ECO:0007669"/>
    <property type="project" value="InterPro"/>
</dbReference>
<dbReference type="InterPro" id="IPR011659">
    <property type="entry name" value="WD40"/>
</dbReference>
<evidence type="ECO:0000259" key="8">
    <source>
        <dbReference type="Pfam" id="PF04052"/>
    </source>
</evidence>
<evidence type="ECO:0000256" key="4">
    <source>
        <dbReference type="ARBA" id="ARBA00022729"/>
    </source>
</evidence>
<accession>A0A424WEH7</accession>
<keyword evidence="4 7" id="KW-0732">Signal</keyword>
<evidence type="ECO:0000256" key="2">
    <source>
        <dbReference type="ARBA" id="ARBA00009820"/>
    </source>
</evidence>
<evidence type="ECO:0000256" key="6">
    <source>
        <dbReference type="ARBA" id="ARBA00023306"/>
    </source>
</evidence>
<evidence type="ECO:0000256" key="1">
    <source>
        <dbReference type="ARBA" id="ARBA00004418"/>
    </source>
</evidence>